<gene>
    <name evidence="1" type="ORF">L2E82_40273</name>
</gene>
<name>A0ACB9ALH8_CICIN</name>
<organism evidence="1 2">
    <name type="scientific">Cichorium intybus</name>
    <name type="common">Chicory</name>
    <dbReference type="NCBI Taxonomy" id="13427"/>
    <lineage>
        <taxon>Eukaryota</taxon>
        <taxon>Viridiplantae</taxon>
        <taxon>Streptophyta</taxon>
        <taxon>Embryophyta</taxon>
        <taxon>Tracheophyta</taxon>
        <taxon>Spermatophyta</taxon>
        <taxon>Magnoliopsida</taxon>
        <taxon>eudicotyledons</taxon>
        <taxon>Gunneridae</taxon>
        <taxon>Pentapetalae</taxon>
        <taxon>asterids</taxon>
        <taxon>campanulids</taxon>
        <taxon>Asterales</taxon>
        <taxon>Asteraceae</taxon>
        <taxon>Cichorioideae</taxon>
        <taxon>Cichorieae</taxon>
        <taxon>Cichoriinae</taxon>
        <taxon>Cichorium</taxon>
    </lineage>
</organism>
<comment type="caution">
    <text evidence="1">The sequence shown here is derived from an EMBL/GenBank/DDBJ whole genome shotgun (WGS) entry which is preliminary data.</text>
</comment>
<dbReference type="EMBL" id="CM042015">
    <property type="protein sequence ID" value="KAI3710490.1"/>
    <property type="molecule type" value="Genomic_DNA"/>
</dbReference>
<dbReference type="Proteomes" id="UP001055811">
    <property type="component" value="Linkage Group LG07"/>
</dbReference>
<protein>
    <submittedName>
        <fullName evidence="1">Uncharacterized protein</fullName>
    </submittedName>
</protein>
<proteinExistence type="predicted"/>
<accession>A0ACB9ALH8</accession>
<keyword evidence="2" id="KW-1185">Reference proteome</keyword>
<reference evidence="1 2" key="2">
    <citation type="journal article" date="2022" name="Mol. Ecol. Resour.">
        <title>The genomes of chicory, endive, great burdock and yacon provide insights into Asteraceae paleo-polyploidization history and plant inulin production.</title>
        <authorList>
            <person name="Fan W."/>
            <person name="Wang S."/>
            <person name="Wang H."/>
            <person name="Wang A."/>
            <person name="Jiang F."/>
            <person name="Liu H."/>
            <person name="Zhao H."/>
            <person name="Xu D."/>
            <person name="Zhang Y."/>
        </authorList>
    </citation>
    <scope>NUCLEOTIDE SEQUENCE [LARGE SCALE GENOMIC DNA]</scope>
    <source>
        <strain evidence="2">cv. Punajuju</strain>
        <tissue evidence="1">Leaves</tissue>
    </source>
</reference>
<evidence type="ECO:0000313" key="1">
    <source>
        <dbReference type="EMBL" id="KAI3710490.1"/>
    </source>
</evidence>
<reference evidence="2" key="1">
    <citation type="journal article" date="2022" name="Mol. Ecol. Resour.">
        <title>The genomes of chicory, endive, great burdock and yacon provide insights into Asteraceae palaeo-polyploidization history and plant inulin production.</title>
        <authorList>
            <person name="Fan W."/>
            <person name="Wang S."/>
            <person name="Wang H."/>
            <person name="Wang A."/>
            <person name="Jiang F."/>
            <person name="Liu H."/>
            <person name="Zhao H."/>
            <person name="Xu D."/>
            <person name="Zhang Y."/>
        </authorList>
    </citation>
    <scope>NUCLEOTIDE SEQUENCE [LARGE SCALE GENOMIC DNA]</scope>
    <source>
        <strain evidence="2">cv. Punajuju</strain>
    </source>
</reference>
<sequence length="126" mass="14746">MGISSLKLSIYVRLILCAIHVVPALNLFKTRGKRRNNRTFGKFVKDQFLQVSNCKHAMKNLYTMQIKLYLAFNSSMEKNMVAEPHPYSKFPTHTQSTIQTKDKIFIKKQKHFTHLQPPLLNSRRKP</sequence>
<evidence type="ECO:0000313" key="2">
    <source>
        <dbReference type="Proteomes" id="UP001055811"/>
    </source>
</evidence>